<dbReference type="Proteomes" id="UP001597229">
    <property type="component" value="Unassembled WGS sequence"/>
</dbReference>
<protein>
    <submittedName>
        <fullName evidence="1">Uncharacterized protein</fullName>
    </submittedName>
</protein>
<gene>
    <name evidence="1" type="ORF">ACFQ3F_24970</name>
</gene>
<name>A0ABW3W6Y6_9ACTN</name>
<evidence type="ECO:0000313" key="1">
    <source>
        <dbReference type="EMBL" id="MFD1251067.1"/>
    </source>
</evidence>
<accession>A0ABW3W6Y6</accession>
<dbReference type="EMBL" id="JBHTLX010000033">
    <property type="protein sequence ID" value="MFD1251067.1"/>
    <property type="molecule type" value="Genomic_DNA"/>
</dbReference>
<reference evidence="2" key="1">
    <citation type="journal article" date="2019" name="Int. J. Syst. Evol. Microbiol.">
        <title>The Global Catalogue of Microorganisms (GCM) 10K type strain sequencing project: providing services to taxonomists for standard genome sequencing and annotation.</title>
        <authorList>
            <consortium name="The Broad Institute Genomics Platform"/>
            <consortium name="The Broad Institute Genome Sequencing Center for Infectious Disease"/>
            <person name="Wu L."/>
            <person name="Ma J."/>
        </authorList>
    </citation>
    <scope>NUCLEOTIDE SEQUENCE [LARGE SCALE GENOMIC DNA]</scope>
    <source>
        <strain evidence="2">CCUG 52478</strain>
    </source>
</reference>
<evidence type="ECO:0000313" key="2">
    <source>
        <dbReference type="Proteomes" id="UP001597229"/>
    </source>
</evidence>
<dbReference type="RefSeq" id="WP_367918197.1">
    <property type="nucleotide sequence ID" value="NZ_BAABAC010000007.1"/>
</dbReference>
<comment type="caution">
    <text evidence="1">The sequence shown here is derived from an EMBL/GenBank/DDBJ whole genome shotgun (WGS) entry which is preliminary data.</text>
</comment>
<keyword evidence="2" id="KW-1185">Reference proteome</keyword>
<proteinExistence type="predicted"/>
<sequence>MSHRQSLWSGSTSYDISKPRSTWSTMITSDDAREIRVRAAPAVLPIRIGA</sequence>
<organism evidence="1 2">
    <name type="scientific">Nocardioides ginsengisoli</name>
    <dbReference type="NCBI Taxonomy" id="363868"/>
    <lineage>
        <taxon>Bacteria</taxon>
        <taxon>Bacillati</taxon>
        <taxon>Actinomycetota</taxon>
        <taxon>Actinomycetes</taxon>
        <taxon>Propionibacteriales</taxon>
        <taxon>Nocardioidaceae</taxon>
        <taxon>Nocardioides</taxon>
    </lineage>
</organism>